<evidence type="ECO:0000313" key="4">
    <source>
        <dbReference type="Proteomes" id="UP000537130"/>
    </source>
</evidence>
<dbReference type="RefSeq" id="WP_183410032.1">
    <property type="nucleotide sequence ID" value="NZ_JACHWY010000001.1"/>
</dbReference>
<dbReference type="PANTHER" id="PTHR11820">
    <property type="entry name" value="ACYLPYRUVASE"/>
    <property type="match status" value="1"/>
</dbReference>
<dbReference type="Gene3D" id="3.90.850.10">
    <property type="entry name" value="Fumarylacetoacetase-like, C-terminal domain"/>
    <property type="match status" value="1"/>
</dbReference>
<dbReference type="Proteomes" id="UP000537130">
    <property type="component" value="Unassembled WGS sequence"/>
</dbReference>
<comment type="caution">
    <text evidence="3">The sequence shown here is derived from an EMBL/GenBank/DDBJ whole genome shotgun (WGS) entry which is preliminary data.</text>
</comment>
<dbReference type="SUPFAM" id="SSF56529">
    <property type="entry name" value="FAH"/>
    <property type="match status" value="1"/>
</dbReference>
<dbReference type="InterPro" id="IPR011234">
    <property type="entry name" value="Fumarylacetoacetase-like_C"/>
</dbReference>
<dbReference type="GO" id="GO:0018773">
    <property type="term" value="F:acetylpyruvate hydrolase activity"/>
    <property type="evidence" value="ECO:0007669"/>
    <property type="project" value="TreeGrafter"/>
</dbReference>
<keyword evidence="4" id="KW-1185">Reference proteome</keyword>
<proteinExistence type="predicted"/>
<gene>
    <name evidence="3" type="ORF">FHR99_001645</name>
</gene>
<accession>A0A7W4W4T6</accession>
<evidence type="ECO:0000259" key="2">
    <source>
        <dbReference type="Pfam" id="PF01557"/>
    </source>
</evidence>
<dbReference type="NCBIfam" id="NF007967">
    <property type="entry name" value="PRK10691.1"/>
    <property type="match status" value="1"/>
</dbReference>
<organism evidence="3 4">
    <name type="scientific">Litorivivens lipolytica</name>
    <dbReference type="NCBI Taxonomy" id="1524264"/>
    <lineage>
        <taxon>Bacteria</taxon>
        <taxon>Pseudomonadati</taxon>
        <taxon>Pseudomonadota</taxon>
        <taxon>Gammaproteobacteria</taxon>
        <taxon>Litorivivens</taxon>
    </lineage>
</organism>
<evidence type="ECO:0000256" key="1">
    <source>
        <dbReference type="ARBA" id="ARBA00022723"/>
    </source>
</evidence>
<keyword evidence="1" id="KW-0479">Metal-binding</keyword>
<dbReference type="InterPro" id="IPR036663">
    <property type="entry name" value="Fumarylacetoacetase_C_sf"/>
</dbReference>
<dbReference type="Pfam" id="PF01557">
    <property type="entry name" value="FAA_hydrolase"/>
    <property type="match status" value="1"/>
</dbReference>
<protein>
    <submittedName>
        <fullName evidence="3">2-keto-4-pentenoate hydratase/2-oxohepta-3-ene-1,7-dioic acid hydratase in catechol pathway</fullName>
    </submittedName>
</protein>
<name>A0A7W4W4T6_9GAMM</name>
<dbReference type="EMBL" id="JACHWY010000001">
    <property type="protein sequence ID" value="MBB3047409.1"/>
    <property type="molecule type" value="Genomic_DNA"/>
</dbReference>
<dbReference type="AlphaFoldDB" id="A0A7W4W4T6"/>
<reference evidence="3 4" key="1">
    <citation type="submission" date="2020-08" db="EMBL/GenBank/DDBJ databases">
        <title>Genomic Encyclopedia of Type Strains, Phase III (KMG-III): the genomes of soil and plant-associated and newly described type strains.</title>
        <authorList>
            <person name="Whitman W."/>
        </authorList>
    </citation>
    <scope>NUCLEOTIDE SEQUENCE [LARGE SCALE GENOMIC DNA]</scope>
    <source>
        <strain evidence="3 4">CECT 8654</strain>
    </source>
</reference>
<feature type="domain" description="Fumarylacetoacetase-like C-terminal" evidence="2">
    <location>
        <begin position="19"/>
        <end position="208"/>
    </location>
</feature>
<dbReference type="PANTHER" id="PTHR11820:SF7">
    <property type="entry name" value="ACYLPYRUVASE FAHD1, MITOCHONDRIAL"/>
    <property type="match status" value="1"/>
</dbReference>
<dbReference type="GO" id="GO:0046872">
    <property type="term" value="F:metal ion binding"/>
    <property type="evidence" value="ECO:0007669"/>
    <property type="project" value="UniProtKB-KW"/>
</dbReference>
<evidence type="ECO:0000313" key="3">
    <source>
        <dbReference type="EMBL" id="MBB3047409.1"/>
    </source>
</evidence>
<sequence>MSFQHHWLDGEPIELTTKKVVCAGLNYALHVKEMNSKAPDTEPVLFIKPATALQSLHQALTIPMDRGAVHHEVEIALLIGKRLKNCSASEAVSAISGVGLALDLTLRDLQNEFKKAGRPWEKAKGFDGACPISHFVPISQCPPLDNIDLSLEVNGKTRQRGNSRDMLFPIPSLLCAISEFFTLEPGDIVLTGTPEGVGPLHPSDELTLNLGPSLRVNTRVAPTPAQ</sequence>